<organism evidence="12 13">
    <name type="scientific">Streptomyces sannanensis</name>
    <dbReference type="NCBI Taxonomy" id="285536"/>
    <lineage>
        <taxon>Bacteria</taxon>
        <taxon>Bacillati</taxon>
        <taxon>Actinomycetota</taxon>
        <taxon>Actinomycetes</taxon>
        <taxon>Kitasatosporales</taxon>
        <taxon>Streptomycetaceae</taxon>
        <taxon>Streptomyces</taxon>
    </lineage>
</organism>
<evidence type="ECO:0000313" key="13">
    <source>
        <dbReference type="Proteomes" id="UP001499990"/>
    </source>
</evidence>
<dbReference type="InterPro" id="IPR017968">
    <property type="entry name" value="Acylphosphatase_CS"/>
</dbReference>
<dbReference type="SUPFAM" id="SSF54975">
    <property type="entry name" value="Acylphosphatase/BLUF domain-like"/>
    <property type="match status" value="1"/>
</dbReference>
<feature type="active site" evidence="9">
    <location>
        <position position="49"/>
    </location>
</feature>
<sequence>MASTPTSLRPAGSVLRRRLTVTGVVQGVGFRPFVHVLATRFGLAGHVANGPSGVLVEVEGSAGSVEGFCHRLESDAPPLAEITTVTAEDVPAVGGTGFVIRPSAPGRGRTLVPPDIATCDACLAEFAAPADRRYRHPFITCTHCGPRYTITTGLPYDRATTSMSPFPMCAPCADEYTDPADRRFHAQPIACWSCGPRLRLTCPPDAPLEAEAALSEARRLLAAGAILAVKGIGGYHLVCDAADRSAVGELRRRKARGDKPFAVMAADVATASRLGRLGPAERALLTGPARPIVLLRRHRVAALLLAEAVCPGSPDVGVMLPYTPLHRLLFGLPGDIPGPGALVVTSGNRSGEPLVTDDQEALRRLDGLADAWLGHDREIVVACDDSVVRARADGTLMPVRRSRGFAPARIDLPVRVRPVLAVGGDLKNTLCLAEGRSAWLSAHIGDMDDLAAQAAFERAERHLRTLTGVRPEWLAADRHPAYRSAQWAGRHAGGRPLVTVQHHHAHIAAVMAENGLDGSAPVIGVAFDGTGYGDDGAIWGGEVLLADYRGYRRVAHLAYVPLPGGDAAVRNPYRTALSHLRAAGLDWTPDVPSTAACRPHELGLLARQLDRGLACPSTSSMGRLFDAVSSLAGICHRSRYEAQAAVELEAAAVDAGPQRGGYAFELRRTPERLMLLDPAPVIRAAVADVRAGADAALIAACFHVAVSDAVRAACRAARTDTRIGTVALSGGVFGNALLDELCTAGLAEDGFTVLRHTLVPPGDGGLALGQAVVAAHID</sequence>
<dbReference type="InterPro" id="IPR004421">
    <property type="entry name" value="Carbamoyltransferase_HypF"/>
</dbReference>
<dbReference type="InterPro" id="IPR055128">
    <property type="entry name" value="HypF_C_2"/>
</dbReference>
<keyword evidence="6" id="KW-0862">Zinc</keyword>
<evidence type="ECO:0000313" key="12">
    <source>
        <dbReference type="EMBL" id="GAA3379038.1"/>
    </source>
</evidence>
<feature type="active site" evidence="9">
    <location>
        <position position="31"/>
    </location>
</feature>
<evidence type="ECO:0000256" key="3">
    <source>
        <dbReference type="ARBA" id="ARBA00022598"/>
    </source>
</evidence>
<dbReference type="SUPFAM" id="SSF55821">
    <property type="entry name" value="YrdC/RibB"/>
    <property type="match status" value="1"/>
</dbReference>
<dbReference type="Gene3D" id="3.30.420.360">
    <property type="match status" value="1"/>
</dbReference>
<feature type="domain" description="Acylphosphatase-like" evidence="10">
    <location>
        <begin position="16"/>
        <end position="102"/>
    </location>
</feature>
<dbReference type="RefSeq" id="WP_345043625.1">
    <property type="nucleotide sequence ID" value="NZ_BAAAYL010000001.1"/>
</dbReference>
<evidence type="ECO:0000256" key="2">
    <source>
        <dbReference type="ARBA" id="ARBA00008097"/>
    </source>
</evidence>
<comment type="similarity">
    <text evidence="2 8">Belongs to the carbamoyltransferase HypF family.</text>
</comment>
<evidence type="ECO:0000256" key="5">
    <source>
        <dbReference type="ARBA" id="ARBA00022771"/>
    </source>
</evidence>
<comment type="pathway">
    <text evidence="1">Protein modification; [NiFe] hydrogenase maturation.</text>
</comment>
<protein>
    <recommendedName>
        <fullName evidence="8">Carbamoyltransferase</fullName>
        <ecNumber evidence="8">6.2.-.-</ecNumber>
    </recommendedName>
</protein>
<evidence type="ECO:0000256" key="9">
    <source>
        <dbReference type="PROSITE-ProRule" id="PRU00520"/>
    </source>
</evidence>
<keyword evidence="5" id="KW-0863">Zinc-finger</keyword>
<evidence type="ECO:0000256" key="4">
    <source>
        <dbReference type="ARBA" id="ARBA00022723"/>
    </source>
</evidence>
<evidence type="ECO:0000256" key="6">
    <source>
        <dbReference type="ARBA" id="ARBA00022833"/>
    </source>
</evidence>
<dbReference type="InterPro" id="IPR001792">
    <property type="entry name" value="Acylphosphatase-like_dom"/>
</dbReference>
<evidence type="ECO:0000256" key="7">
    <source>
        <dbReference type="ARBA" id="ARBA00048220"/>
    </source>
</evidence>
<comment type="catalytic activity">
    <reaction evidence="9">
        <text>an acyl phosphate + H2O = a carboxylate + phosphate + H(+)</text>
        <dbReference type="Rhea" id="RHEA:14965"/>
        <dbReference type="ChEBI" id="CHEBI:15377"/>
        <dbReference type="ChEBI" id="CHEBI:15378"/>
        <dbReference type="ChEBI" id="CHEBI:29067"/>
        <dbReference type="ChEBI" id="CHEBI:43474"/>
        <dbReference type="ChEBI" id="CHEBI:59918"/>
        <dbReference type="EC" id="3.6.1.7"/>
    </reaction>
</comment>
<dbReference type="PROSITE" id="PS51163">
    <property type="entry name" value="YRDC"/>
    <property type="match status" value="1"/>
</dbReference>
<dbReference type="Pfam" id="PF01300">
    <property type="entry name" value="Sua5_yciO_yrdC"/>
    <property type="match status" value="1"/>
</dbReference>
<proteinExistence type="inferred from homology"/>
<dbReference type="Gene3D" id="3.30.110.120">
    <property type="match status" value="1"/>
</dbReference>
<dbReference type="Pfam" id="PF00708">
    <property type="entry name" value="Acylphosphatase"/>
    <property type="match status" value="1"/>
</dbReference>
<dbReference type="PROSITE" id="PS00150">
    <property type="entry name" value="ACYLPHOSPHATASE_1"/>
    <property type="match status" value="1"/>
</dbReference>
<dbReference type="EC" id="6.2.-.-" evidence="8"/>
<dbReference type="Proteomes" id="UP001499990">
    <property type="component" value="Unassembled WGS sequence"/>
</dbReference>
<dbReference type="PIRSF" id="PIRSF006256">
    <property type="entry name" value="CMPcnvr_hdrg_mat"/>
    <property type="match status" value="1"/>
</dbReference>
<dbReference type="Pfam" id="PF17788">
    <property type="entry name" value="HypF_C"/>
    <property type="match status" value="1"/>
</dbReference>
<comment type="catalytic activity">
    <reaction evidence="7">
        <text>C-terminal L-cysteinyl-[HypE protein] + carbamoyl phosphate + ATP + H2O = C-terminal S-carboxamide-L-cysteinyl-[HypE protein] + AMP + phosphate + diphosphate + H(+)</text>
        <dbReference type="Rhea" id="RHEA:55636"/>
        <dbReference type="Rhea" id="RHEA-COMP:14247"/>
        <dbReference type="Rhea" id="RHEA-COMP:14392"/>
        <dbReference type="ChEBI" id="CHEBI:15377"/>
        <dbReference type="ChEBI" id="CHEBI:15378"/>
        <dbReference type="ChEBI" id="CHEBI:30616"/>
        <dbReference type="ChEBI" id="CHEBI:33019"/>
        <dbReference type="ChEBI" id="CHEBI:43474"/>
        <dbReference type="ChEBI" id="CHEBI:58228"/>
        <dbReference type="ChEBI" id="CHEBI:76913"/>
        <dbReference type="ChEBI" id="CHEBI:139126"/>
        <dbReference type="ChEBI" id="CHEBI:456215"/>
    </reaction>
</comment>
<feature type="domain" description="YrdC-like" evidence="11">
    <location>
        <begin position="211"/>
        <end position="404"/>
    </location>
</feature>
<dbReference type="Pfam" id="PF22521">
    <property type="entry name" value="HypF_C_2"/>
    <property type="match status" value="1"/>
</dbReference>
<dbReference type="InterPro" id="IPR051060">
    <property type="entry name" value="Carbamoyltrans_HypF-like"/>
</dbReference>
<dbReference type="PANTHER" id="PTHR42959">
    <property type="entry name" value="CARBAMOYLTRANSFERASE"/>
    <property type="match status" value="1"/>
</dbReference>
<dbReference type="InterPro" id="IPR006070">
    <property type="entry name" value="Sua5-like_dom"/>
</dbReference>
<gene>
    <name evidence="12" type="primary">hypF_2</name>
    <name evidence="12" type="ORF">GCM10020367_60980</name>
</gene>
<name>A0ABP6SKZ4_9ACTN</name>
<dbReference type="PROSITE" id="PS51160">
    <property type="entry name" value="ACYLPHOSPHATASE_3"/>
    <property type="match status" value="1"/>
</dbReference>
<evidence type="ECO:0000256" key="1">
    <source>
        <dbReference type="ARBA" id="ARBA00004711"/>
    </source>
</evidence>
<accession>A0ABP6SKZ4</accession>
<comment type="caution">
    <text evidence="12">The sequence shown here is derived from an EMBL/GenBank/DDBJ whole genome shotgun (WGS) entry which is preliminary data.</text>
</comment>
<dbReference type="Gene3D" id="3.90.870.50">
    <property type="match status" value="1"/>
</dbReference>
<dbReference type="InterPro" id="IPR036046">
    <property type="entry name" value="Acylphosphatase-like_dom_sf"/>
</dbReference>
<dbReference type="PANTHER" id="PTHR42959:SF1">
    <property type="entry name" value="CARBAMOYLTRANSFERASE HYPF"/>
    <property type="match status" value="1"/>
</dbReference>
<dbReference type="InterPro" id="IPR017945">
    <property type="entry name" value="DHBP_synth_RibB-like_a/b_dom"/>
</dbReference>
<dbReference type="Pfam" id="PF07503">
    <property type="entry name" value="zf-HYPF"/>
    <property type="match status" value="2"/>
</dbReference>
<evidence type="ECO:0000259" key="10">
    <source>
        <dbReference type="PROSITE" id="PS51160"/>
    </source>
</evidence>
<keyword evidence="4" id="KW-0479">Metal-binding</keyword>
<keyword evidence="9" id="KW-0378">Hydrolase</keyword>
<dbReference type="NCBIfam" id="TIGR00143">
    <property type="entry name" value="hypF"/>
    <property type="match status" value="1"/>
</dbReference>
<reference evidence="13" key="1">
    <citation type="journal article" date="2019" name="Int. J. Syst. Evol. Microbiol.">
        <title>The Global Catalogue of Microorganisms (GCM) 10K type strain sequencing project: providing services to taxonomists for standard genome sequencing and annotation.</title>
        <authorList>
            <consortium name="The Broad Institute Genomics Platform"/>
            <consortium name="The Broad Institute Genome Sequencing Center for Infectious Disease"/>
            <person name="Wu L."/>
            <person name="Ma J."/>
        </authorList>
    </citation>
    <scope>NUCLEOTIDE SEQUENCE [LARGE SCALE GENOMIC DNA]</scope>
    <source>
        <strain evidence="13">JCM 9651</strain>
    </source>
</reference>
<dbReference type="Gene3D" id="3.30.420.40">
    <property type="match status" value="1"/>
</dbReference>
<keyword evidence="13" id="KW-1185">Reference proteome</keyword>
<dbReference type="InterPro" id="IPR011125">
    <property type="entry name" value="Znf_HypF"/>
</dbReference>
<evidence type="ECO:0000259" key="11">
    <source>
        <dbReference type="PROSITE" id="PS51163"/>
    </source>
</evidence>
<evidence type="ECO:0000256" key="8">
    <source>
        <dbReference type="PIRNR" id="PIRNR006256"/>
    </source>
</evidence>
<keyword evidence="3" id="KW-0436">Ligase</keyword>
<dbReference type="InterPro" id="IPR041440">
    <property type="entry name" value="HypF_C"/>
</dbReference>
<dbReference type="EMBL" id="BAAAYL010000001">
    <property type="protein sequence ID" value="GAA3379038.1"/>
    <property type="molecule type" value="Genomic_DNA"/>
</dbReference>